<dbReference type="Proteomes" id="UP000548326">
    <property type="component" value="Unassembled WGS sequence"/>
</dbReference>
<reference evidence="3 4" key="1">
    <citation type="submission" date="2020-08" db="EMBL/GenBank/DDBJ databases">
        <title>Genomic Encyclopedia of Type Strains, Phase IV (KMG-V): Genome sequencing to study the core and pangenomes of soil and plant-associated prokaryotes.</title>
        <authorList>
            <person name="Whitman W."/>
        </authorList>
    </citation>
    <scope>NUCLEOTIDE SEQUENCE [LARGE SCALE GENOMIC DNA]</scope>
    <source>
        <strain evidence="1 3">ANJLi2</strain>
        <strain evidence="2 4">MP601</strain>
    </source>
</reference>
<proteinExistence type="predicted"/>
<dbReference type="EMBL" id="JACHCB010000003">
    <property type="protein sequence ID" value="MBB6108966.1"/>
    <property type="molecule type" value="Genomic_DNA"/>
</dbReference>
<dbReference type="AlphaFoldDB" id="A0A1N6UWS6"/>
<name>A0A1N6UWS6_9SPHI</name>
<dbReference type="Proteomes" id="UP000541583">
    <property type="component" value="Unassembled WGS sequence"/>
</dbReference>
<dbReference type="EMBL" id="JACHCA010000015">
    <property type="protein sequence ID" value="MBB6130559.1"/>
    <property type="molecule type" value="Genomic_DNA"/>
</dbReference>
<dbReference type="STRING" id="354630.SAMN05421821_103199"/>
<keyword evidence="3" id="KW-1185">Reference proteome</keyword>
<evidence type="ECO:0000313" key="2">
    <source>
        <dbReference type="EMBL" id="MBB6130559.1"/>
    </source>
</evidence>
<evidence type="ECO:0000313" key="4">
    <source>
        <dbReference type="Proteomes" id="UP000548326"/>
    </source>
</evidence>
<dbReference type="OrthoDB" id="799656at2"/>
<evidence type="ECO:0000313" key="1">
    <source>
        <dbReference type="EMBL" id="MBB6108966.1"/>
    </source>
</evidence>
<dbReference type="RefSeq" id="WP_076372265.1">
    <property type="nucleotide sequence ID" value="NZ_FTMG01000003.1"/>
</dbReference>
<evidence type="ECO:0000313" key="3">
    <source>
        <dbReference type="Proteomes" id="UP000541583"/>
    </source>
</evidence>
<gene>
    <name evidence="2" type="ORF">HDF22_004699</name>
    <name evidence="1" type="ORF">HDF23_001709</name>
</gene>
<protein>
    <submittedName>
        <fullName evidence="2">Uncharacterized protein</fullName>
    </submittedName>
</protein>
<organism evidence="2 4">
    <name type="scientific">Mucilaginibacter lappiensis</name>
    <dbReference type="NCBI Taxonomy" id="354630"/>
    <lineage>
        <taxon>Bacteria</taxon>
        <taxon>Pseudomonadati</taxon>
        <taxon>Bacteroidota</taxon>
        <taxon>Sphingobacteriia</taxon>
        <taxon>Sphingobacteriales</taxon>
        <taxon>Sphingobacteriaceae</taxon>
        <taxon>Mucilaginibacter</taxon>
    </lineage>
</organism>
<accession>A0A1N6UWS6</accession>
<comment type="caution">
    <text evidence="2">The sequence shown here is derived from an EMBL/GenBank/DDBJ whole genome shotgun (WGS) entry which is preliminary data.</text>
</comment>
<sequence length="168" mass="19503">MSNKKKYIILSIAGVLILLSGLASFNLQLIKAYYYRQKHDHFSKGDKVYAYKYFINDVSVSKLELMRLIKSATSSEFRLISSGKTIVDDSLEKYKSSYIGTYIDYKFLPYIYKNKKAIQCIYSIEPNWKVVNKNDTIPDKLPKNFEFADSSFYLSWATTADKDLNAFK</sequence>